<evidence type="ECO:0000313" key="1">
    <source>
        <dbReference type="EMBL" id="VAW37300.1"/>
    </source>
</evidence>
<name>A0A3B0V958_9ZZZZ</name>
<accession>A0A3B0V958</accession>
<dbReference type="EMBL" id="UOEU01000661">
    <property type="protein sequence ID" value="VAW37300.1"/>
    <property type="molecule type" value="Genomic_DNA"/>
</dbReference>
<gene>
    <name evidence="1" type="ORF">MNBD_CHLOROFLEXI01-745</name>
</gene>
<protein>
    <submittedName>
        <fullName evidence="1">Uncharacterized protein</fullName>
    </submittedName>
</protein>
<sequence>MSKDEKLEVDIVSETENFAVWRSPDEDGVIYHVELGSITLHLASDEWEEFLELLGDLDE</sequence>
<reference evidence="1" key="1">
    <citation type="submission" date="2018-06" db="EMBL/GenBank/DDBJ databases">
        <authorList>
            <person name="Zhirakovskaya E."/>
        </authorList>
    </citation>
    <scope>NUCLEOTIDE SEQUENCE</scope>
</reference>
<dbReference type="AlphaFoldDB" id="A0A3B0V958"/>
<proteinExistence type="predicted"/>
<organism evidence="1">
    <name type="scientific">hydrothermal vent metagenome</name>
    <dbReference type="NCBI Taxonomy" id="652676"/>
    <lineage>
        <taxon>unclassified sequences</taxon>
        <taxon>metagenomes</taxon>
        <taxon>ecological metagenomes</taxon>
    </lineage>
</organism>